<keyword evidence="2" id="KW-0812">Transmembrane</keyword>
<dbReference type="EMBL" id="PDXD01000012">
    <property type="protein sequence ID" value="RYN76195.1"/>
    <property type="molecule type" value="Genomic_DNA"/>
</dbReference>
<proteinExistence type="predicted"/>
<protein>
    <submittedName>
        <fullName evidence="3">Uncharacterized protein</fullName>
    </submittedName>
</protein>
<name>A0A4Q4NG30_ALTAL</name>
<accession>A0A4Q4NG30</accession>
<evidence type="ECO:0000256" key="2">
    <source>
        <dbReference type="SAM" id="Phobius"/>
    </source>
</evidence>
<reference evidence="4" key="1">
    <citation type="journal article" date="2019" name="bioRxiv">
        <title>Genomics, evolutionary history and diagnostics of the Alternaria alternata species group including apple and Asian pear pathotypes.</title>
        <authorList>
            <person name="Armitage A.D."/>
            <person name="Cockerton H.M."/>
            <person name="Sreenivasaprasad S."/>
            <person name="Woodhall J.W."/>
            <person name="Lane C.R."/>
            <person name="Harrison R.J."/>
            <person name="Clarkson J.P."/>
        </authorList>
    </citation>
    <scope>NUCLEOTIDE SEQUENCE [LARGE SCALE GENOMIC DNA]</scope>
    <source>
        <strain evidence="4">FERA 1177</strain>
    </source>
</reference>
<evidence type="ECO:0000256" key="1">
    <source>
        <dbReference type="SAM" id="MobiDB-lite"/>
    </source>
</evidence>
<keyword evidence="2" id="KW-0472">Membrane</keyword>
<dbReference type="AlphaFoldDB" id="A0A4Q4NG30"/>
<dbReference type="Proteomes" id="UP000291422">
    <property type="component" value="Unassembled WGS sequence"/>
</dbReference>
<feature type="transmembrane region" description="Helical" evidence="2">
    <location>
        <begin position="87"/>
        <end position="109"/>
    </location>
</feature>
<evidence type="ECO:0000313" key="3">
    <source>
        <dbReference type="EMBL" id="RYN76195.1"/>
    </source>
</evidence>
<comment type="caution">
    <text evidence="3">The sequence shown here is derived from an EMBL/GenBank/DDBJ whole genome shotgun (WGS) entry which is preliminary data.</text>
</comment>
<keyword evidence="2" id="KW-1133">Transmembrane helix</keyword>
<feature type="compositionally biased region" description="Polar residues" evidence="1">
    <location>
        <begin position="1"/>
        <end position="17"/>
    </location>
</feature>
<evidence type="ECO:0000313" key="4">
    <source>
        <dbReference type="Proteomes" id="UP000291422"/>
    </source>
</evidence>
<feature type="region of interest" description="Disordered" evidence="1">
    <location>
        <begin position="1"/>
        <end position="25"/>
    </location>
</feature>
<organism evidence="3 4">
    <name type="scientific">Alternaria alternata</name>
    <name type="common">Alternaria rot fungus</name>
    <name type="synonym">Torula alternata</name>
    <dbReference type="NCBI Taxonomy" id="5599"/>
    <lineage>
        <taxon>Eukaryota</taxon>
        <taxon>Fungi</taxon>
        <taxon>Dikarya</taxon>
        <taxon>Ascomycota</taxon>
        <taxon>Pezizomycotina</taxon>
        <taxon>Dothideomycetes</taxon>
        <taxon>Pleosporomycetidae</taxon>
        <taxon>Pleosporales</taxon>
        <taxon>Pleosporineae</taxon>
        <taxon>Pleosporaceae</taxon>
        <taxon>Alternaria</taxon>
        <taxon>Alternaria sect. Alternaria</taxon>
        <taxon>Alternaria alternata complex</taxon>
    </lineage>
</organism>
<sequence>MAPNTNPFWQRAESMSNGLDLPDSRQTTASVIGEGAGAEEALPAAVPNPATLSTDPESRKSFPEHLPYRMPQQPLWNRLWRNNKLRIAIGTFCFLVVVGGTIAGAFFLANVMRTGMFHPSSDAGLRDAPKTSYVILTTVVPGLGEMGPVTETVSSMQETHLSTQWIVSVPKTTTTPVMPTKAISGP</sequence>
<gene>
    <name evidence="3" type="ORF">AA0117_g5775</name>
</gene>